<dbReference type="InterPro" id="IPR050708">
    <property type="entry name" value="T6SS_VgrG/RHS"/>
</dbReference>
<feature type="domain" description="DUF6443" evidence="2">
    <location>
        <begin position="323"/>
        <end position="401"/>
    </location>
</feature>
<dbReference type="EMBL" id="JABBHF010000001">
    <property type="protein sequence ID" value="NMH85959.1"/>
    <property type="molecule type" value="Genomic_DNA"/>
</dbReference>
<dbReference type="SUPFAM" id="SSF82171">
    <property type="entry name" value="DPP6 N-terminal domain-like"/>
    <property type="match status" value="1"/>
</dbReference>
<dbReference type="Pfam" id="PF20041">
    <property type="entry name" value="DUF6443"/>
    <property type="match status" value="1"/>
</dbReference>
<accession>A0ABX1RTY0</accession>
<dbReference type="PANTHER" id="PTHR32305:SF15">
    <property type="entry name" value="PROTEIN RHSA-RELATED"/>
    <property type="match status" value="1"/>
</dbReference>
<reference evidence="3 4" key="1">
    <citation type="submission" date="2020-04" db="EMBL/GenBank/DDBJ databases">
        <title>A Flavivirga sp. nov.</title>
        <authorList>
            <person name="Sun X."/>
        </authorList>
    </citation>
    <scope>NUCLEOTIDE SEQUENCE [LARGE SCALE GENOMIC DNA]</scope>
    <source>
        <strain evidence="3 4">Y03</strain>
    </source>
</reference>
<evidence type="ECO:0000313" key="4">
    <source>
        <dbReference type="Proteomes" id="UP000746690"/>
    </source>
</evidence>
<evidence type="ECO:0000256" key="1">
    <source>
        <dbReference type="SAM" id="SignalP"/>
    </source>
</evidence>
<dbReference type="InterPro" id="IPR045619">
    <property type="entry name" value="DUF6443"/>
</dbReference>
<dbReference type="InterPro" id="IPR022385">
    <property type="entry name" value="Rhs_assc_core"/>
</dbReference>
<sequence length="3401" mass="377267">MFLKKIKSRYIKVILLVLISGFNIHAQNFKDEFTGPTEIINGTLSTNTSAEVTGTTDVNPYTYFSLGIKEDTAPYTAYKFSISLQVTPVLPDGTPDATSQDITLEVENNLAPGVRNITDLNQHIIANTYGANIVVSSFTFEDLENGSIDNTTVPDNMVLTVGFDTTRYYELPETALTGVASALTNNNTELQINWTGITEASHYDVEWTWVDSYGDDLSTFLTSDLIPFSVKDFQRNSTRVQTSETSYSIPLVYERGFIIYRVRAVGHFSVAEDPTFSKTKYSEWSANPIGEDTKVLNWGTQGNGVHEIDQLQDHEATKNWQFQASYAEAGKKKEVVSYFDGSLRNRQTVTTINTDNNAVIGEVIYDAQGRPAVEVLPVPTTVNELKYHSSFNLNSAGTPYSYLDFDIDTQNVVDELSTDKEMDTIIGASNYYSGDNTSFTGAKRDRLPNASKYPFSQIEYTPDNTGRIRRKSGVGKTHQLGSEHDMEYYYGVPEQIELNRLFGYSVGHASHYKKNMVLDPNRQLSISYIDPQGRTIATALAGATPLELDPLDDEADTSLHTEFTTDLLGKVSSGDTDKPEDNNEVGASGAFGPLQDQLSYSAIKTAVFDDTRTFNYNVTDTLPFTYCDISKRYPIIYNLEIDVLNEDAESILPAAITETIDLGTGATNLIFSIPETLAPVKRGTFTINKRLRVNKDSVTVYADQYITKLQTPGDPCYVSKTDLAAELDPLIVEGCNINCIDCETNLLAEYATATVYADVQISYNQESYDALSDEEKVRFRASLEAQWQEALETCQALCTDASNSNGAAPNVISCKTALDQLLRDMSPLGQYGNGSDESETTLNIFNENNKLLSAKKDEDEYYSWKNPWHPDYDISVSKEEGHYYNEDGTISYVKVKRTITIDENEEEIVSYNPVINEDVPMTLVEDSDDEYWVEPQYLGNSSDITHPDVWQDSWAYSLLSYHPEYDYLQYSNALCELTNTAGDFSSDGFDSYLQSLDTYQKAEDALLLSDDLSIYNKDPYFQATQIGTTQDGFETLALANARKQIMIDALKEAGGDFDGTGALMMASAHATVSCNSLTNCTQLTTVSSILSDLTPENKDLFWNTYKANYLGLKQRIQSVFLNAYAQKQGTYNGCIGLSEAPVALVANISTYSSSITSVLESYLNGTSPSDGLCSDSFADNYTKKQKRFLPTDMFHNAGADPEDAVADIAEQVDYEYYVNTGICPLARDLVVYLDGYFKESAALITPTVTGSRTYDALYVSSTLFKEFGGDFPASSVSINGNVSGASNEILTLNINNLVDSDVNITIPGYNWNNYGSTGFVITEVNTITTSYNETSQLFEYRALAKLDVNNGTYEEIVITGTTKARITCSTTNPVAEGQYLGEGNTYDETGACNKESHFNKAMAKLLNSLIDSNQIDGSDIVITDADAYANGYLPEFFENSETTTWNNIGNNTYTLSIDGVDNFLMSLDAPLPTTGTITNLSFNYTYNATGNAITGQNVKVTWLTNTYIKESTQGTITGVDNSLLNFLCCDDINNYKELSDSYTYVYKGKRFSASNQAVGHTWSADGNILYISFHNSVGRQYLCSTPYDVSTANLNASAGIFGQGEGIHITSSGNFMIHKFNDIQGEIILYEFSIPHDISTMTEVSRVNLSGILNDTDIFMTDNGLNMYLFKTEGLTRYSLSAPFDLSNPTQEETLTTGPGRSFTFSKDLKKLLIFYGSGTPILRTYLLTTPGDLSTASLVNEQPFDTVIEGSSYNFPIIRISPDNNYLTVSTYNGAYPIYTFEKSNINQYQSEEPINKFKPAFTLRKQIAAATNRIESRDINFSPKGFKVSLNELVNFEARLDFSNYSENPGDYNTAEIIVNGQSFKQENNELIFGVVDYTVNKGRYYPKNRFSWNETDAYGTAFDIFNFSYNFNGIERSFSLNEGSGSTTSTDGIGNININNSSWITDPVYGTGLRFDSTLEAAWDDEIPLIFEQGANINFKASLRFTGELPYTTQPGYGLIAQIDYEDPDNPENLYQLLIYGEFGDEDIVPESCSNSLAECVAQPIEPVSCTDKFAAFTTAINAIGDTEQQSITEEAFCDRKYAYITDDYVYYLTELGITDADQSIHYLTIGDFGATEFGYGYEDPDINIAGMEGIIDAYVAHINAMDTAGTPDDIKTWVQFTSDKLYELKEDGTKCISLPSPLPITTNGYQPPNMPEDPPCVEFAKAIYNSYRDDAYIALLDREREAFINAYLENAINNAVENFSMKYHDKEYQYTLYYYDQAGNLSQTIPPEGTNRFTNAQLMAQDTNGATLNDRINIHRKNNEANEDVALLPPHDYKTQYAYNSLNQLVWQFTPDGGETRFAYDALGRIVASQNAKQLTNNTFSYTVYDELGRITEAGELVPKIPIAINQTTGKLVDITTGDPVFTDGFSEDNSVVLFPKNISDQQNEVTRTKYNTYISDPGIVFKTLDAGRLDITSRNRVTEVYYFDKVTVTPPTASIDFNNAMYYNYDIHGNVKELVHHNRLLAKSAMLYSGLKRVEYEYDLISGNVNKVYYQKEAPDQFIHKYTYDANNRITAVETSANGYIWEQDASYDYFAHGPLARTELGDKKVQGQDYAYTIQGWLKGVNSDELDPTNDLGGDGDTDSNIATDAYGFALAYNDEDYQPIGTINAFVNSGAGGPNNTSDLYNGNIRLMTTGLMDKDEVSLGSQINHYKYDQLNRIKSMQGFDVNNNANYYADYSYDRNGNLKTLNRKAHNGQDMDQLDYKYNNTKENPLTGEITKNNQLNYVTDAIGDAGFKDLVGQSVDNYEYDEIGQLTSDFSENITNIDWRVDGKVKSITKTGGVEIRFEYDGLGNRIAKTLLPENITTVYTRDAQGNVLAVYETNETDITNISVNKSVVLKEHNIYGSSRLGIEQKNISIPDDGNTFIIQENLVLTTDNITTTELLQAANKIDVAGGVNTYTIDDTGNMTMRAGQVILKPGFSTVLGSNFIAQAQNIDATLPENTFIRKVGDKRYELSNHLGNVLSVVSDRKLVADPLNFTNFTADVLTFNDYYPFGQLLPNRHDNTPDYRYGFQGQEMDNEVKNVDGSSVNYKYRMHDPRVGRFFAVDPLARKYAYNSPYAFSENRLIDAIELEGLEKYRLGATDGLGRFSLLYWLGKFKKGAAIDKIENPELHDKSTVVSSRMLGYITIDVTTDVLQFTDVDDAVVIATTILPEESGPINVKGMTATNTDKVFAFGGVFVPIVAGAVGRKIWRLIKGETHLLKGIVKVTDEAIEYAGRSKNALADLNKLKATGEALSDRGLDVIIKGEGVANGAGEITIMGAYGKQIAAESKRLASNSANAVNKNLRKGTKQAGDGGFTIIDGTGSGTTLESFNEGLDSFIRESVSSRKAAGDAGSSGTIIFLHGKGEMEVIKF</sequence>
<evidence type="ECO:0000259" key="2">
    <source>
        <dbReference type="Pfam" id="PF20041"/>
    </source>
</evidence>
<gene>
    <name evidence="3" type="ORF">HHX25_00435</name>
</gene>
<feature type="signal peptide" evidence="1">
    <location>
        <begin position="1"/>
        <end position="26"/>
    </location>
</feature>
<dbReference type="NCBIfam" id="TIGR03696">
    <property type="entry name" value="Rhs_assc_core"/>
    <property type="match status" value="1"/>
</dbReference>
<feature type="chain" id="PRO_5045578969" description="DUF6443 domain-containing protein" evidence="1">
    <location>
        <begin position="27"/>
        <end position="3401"/>
    </location>
</feature>
<dbReference type="PANTHER" id="PTHR32305">
    <property type="match status" value="1"/>
</dbReference>
<name>A0ABX1RTY0_9FLAO</name>
<protein>
    <recommendedName>
        <fullName evidence="2">DUF6443 domain-containing protein</fullName>
    </recommendedName>
</protein>
<dbReference type="Proteomes" id="UP000746690">
    <property type="component" value="Unassembled WGS sequence"/>
</dbReference>
<comment type="caution">
    <text evidence="3">The sequence shown here is derived from an EMBL/GenBank/DDBJ whole genome shotgun (WGS) entry which is preliminary data.</text>
</comment>
<keyword evidence="4" id="KW-1185">Reference proteome</keyword>
<organism evidence="3 4">
    <name type="scientific">Flavivirga algicola</name>
    <dbReference type="NCBI Taxonomy" id="2729136"/>
    <lineage>
        <taxon>Bacteria</taxon>
        <taxon>Pseudomonadati</taxon>
        <taxon>Bacteroidota</taxon>
        <taxon>Flavobacteriia</taxon>
        <taxon>Flavobacteriales</taxon>
        <taxon>Flavobacteriaceae</taxon>
        <taxon>Flavivirga</taxon>
    </lineage>
</organism>
<dbReference type="RefSeq" id="WP_169668956.1">
    <property type="nucleotide sequence ID" value="NZ_JABBHF010000001.1"/>
</dbReference>
<keyword evidence="1" id="KW-0732">Signal</keyword>
<evidence type="ECO:0000313" key="3">
    <source>
        <dbReference type="EMBL" id="NMH85959.1"/>
    </source>
</evidence>
<dbReference type="Gene3D" id="2.180.10.10">
    <property type="entry name" value="RHS repeat-associated core"/>
    <property type="match status" value="2"/>
</dbReference>
<proteinExistence type="predicted"/>